<gene>
    <name evidence="2" type="ORF">EGY25_01880</name>
</gene>
<keyword evidence="1" id="KW-0812">Transmembrane</keyword>
<reference evidence="2 3" key="1">
    <citation type="submission" date="2019-03" db="EMBL/GenBank/DDBJ databases">
        <title>Draft genome of Brevundimonas sp. a heavy metal resistant soil bacteria.</title>
        <authorList>
            <person name="Soto J."/>
        </authorList>
    </citation>
    <scope>NUCLEOTIDE SEQUENCE [LARGE SCALE GENOMIC DNA]</scope>
    <source>
        <strain evidence="2 3">B-10</strain>
    </source>
</reference>
<feature type="transmembrane region" description="Helical" evidence="1">
    <location>
        <begin position="43"/>
        <end position="63"/>
    </location>
</feature>
<dbReference type="OrthoDB" id="6023952at2"/>
<organism evidence="2 3">
    <name type="scientific">Brevundimonas intermedia</name>
    <dbReference type="NCBI Taxonomy" id="74315"/>
    <lineage>
        <taxon>Bacteria</taxon>
        <taxon>Pseudomonadati</taxon>
        <taxon>Pseudomonadota</taxon>
        <taxon>Alphaproteobacteria</taxon>
        <taxon>Caulobacterales</taxon>
        <taxon>Caulobacteraceae</taxon>
        <taxon>Brevundimonas</taxon>
    </lineage>
</organism>
<evidence type="ECO:0000313" key="3">
    <source>
        <dbReference type="Proteomes" id="UP000298216"/>
    </source>
</evidence>
<dbReference type="EMBL" id="SPVH01000002">
    <property type="protein sequence ID" value="TFW13983.1"/>
    <property type="molecule type" value="Genomic_DNA"/>
</dbReference>
<keyword evidence="1" id="KW-1133">Transmembrane helix</keyword>
<evidence type="ECO:0000256" key="1">
    <source>
        <dbReference type="SAM" id="Phobius"/>
    </source>
</evidence>
<dbReference type="RefSeq" id="WP_135193375.1">
    <property type="nucleotide sequence ID" value="NZ_SPVH01000002.1"/>
</dbReference>
<proteinExistence type="predicted"/>
<name>A0A4Y9RYK6_9CAUL</name>
<dbReference type="AlphaFoldDB" id="A0A4Y9RYK6"/>
<keyword evidence="1" id="KW-0472">Membrane</keyword>
<dbReference type="Proteomes" id="UP000298216">
    <property type="component" value="Unassembled WGS sequence"/>
</dbReference>
<sequence length="225" mass="24997">MSALSFVFYCLAYHPVLVMIAALVGTVAVTLVRALRRGGSRGLIFALAVFVVGMINVFTGQFLNAAFLNAVGTRGEGVITDAQETSSRLNDMPVWRYEAVVRTQDGPDQRARFSTLSATLWPIRNEILVPPLGERFAAKFVPGFARNFVILTDETPSGRRRLLAEWRAPVDSAERRLRASPANREFRTEYREALTLFLREHAEADPALTAEFRARLAGLNASRPE</sequence>
<feature type="transmembrane region" description="Helical" evidence="1">
    <location>
        <begin position="6"/>
        <end position="31"/>
    </location>
</feature>
<accession>A0A4Y9RYK6</accession>
<comment type="caution">
    <text evidence="2">The sequence shown here is derived from an EMBL/GenBank/DDBJ whole genome shotgun (WGS) entry which is preliminary data.</text>
</comment>
<keyword evidence="3" id="KW-1185">Reference proteome</keyword>
<protein>
    <submittedName>
        <fullName evidence="2">Uncharacterized protein</fullName>
    </submittedName>
</protein>
<evidence type="ECO:0000313" key="2">
    <source>
        <dbReference type="EMBL" id="TFW13983.1"/>
    </source>
</evidence>